<evidence type="ECO:0000313" key="2">
    <source>
        <dbReference type="Proteomes" id="UP000315295"/>
    </source>
</evidence>
<dbReference type="STRING" id="106549.A0A540NMT8"/>
<proteinExistence type="predicted"/>
<dbReference type="PANTHER" id="PTHR36031:SF1">
    <property type="entry name" value="F21O3.15 PROTEIN"/>
    <property type="match status" value="1"/>
</dbReference>
<dbReference type="AlphaFoldDB" id="A0A540NMT8"/>
<dbReference type="EMBL" id="VIEB01000020">
    <property type="protein sequence ID" value="TQE12347.1"/>
    <property type="molecule type" value="Genomic_DNA"/>
</dbReference>
<reference evidence="1 2" key="1">
    <citation type="journal article" date="2019" name="G3 (Bethesda)">
        <title>Sequencing of a Wild Apple (Malus baccata) Genome Unravels the Differences Between Cultivated and Wild Apple Species Regarding Disease Resistance and Cold Tolerance.</title>
        <authorList>
            <person name="Chen X."/>
        </authorList>
    </citation>
    <scope>NUCLEOTIDE SEQUENCE [LARGE SCALE GENOMIC DNA]</scope>
    <source>
        <strain evidence="2">cv. Shandingzi</strain>
        <tissue evidence="1">Leaves</tissue>
    </source>
</reference>
<comment type="caution">
    <text evidence="1">The sequence shown here is derived from an EMBL/GenBank/DDBJ whole genome shotgun (WGS) entry which is preliminary data.</text>
</comment>
<sequence length="159" mass="18459">MGFCHQALICHPNDNGFGSRQGDTWEKVNQIRDKFEYDRERRMREKAFAPMSGEAPSNFLDMNSPRQPDFHDMNSRRQPNVHDMNSRSTSRILKESEEELLMVYVLIYVHDKRLGRAQHFLFISSSTVTVMISGICTTTYNRQLVLVAVGRFESIDIVL</sequence>
<dbReference type="PANTHER" id="PTHR36031">
    <property type="entry name" value="F21O3.15 PROTEIN"/>
    <property type="match status" value="1"/>
</dbReference>
<keyword evidence="2" id="KW-1185">Reference proteome</keyword>
<gene>
    <name evidence="1" type="ORF">C1H46_002000</name>
</gene>
<organism evidence="1 2">
    <name type="scientific">Malus baccata</name>
    <name type="common">Siberian crab apple</name>
    <name type="synonym">Pyrus baccata</name>
    <dbReference type="NCBI Taxonomy" id="106549"/>
    <lineage>
        <taxon>Eukaryota</taxon>
        <taxon>Viridiplantae</taxon>
        <taxon>Streptophyta</taxon>
        <taxon>Embryophyta</taxon>
        <taxon>Tracheophyta</taxon>
        <taxon>Spermatophyta</taxon>
        <taxon>Magnoliopsida</taxon>
        <taxon>eudicotyledons</taxon>
        <taxon>Gunneridae</taxon>
        <taxon>Pentapetalae</taxon>
        <taxon>rosids</taxon>
        <taxon>fabids</taxon>
        <taxon>Rosales</taxon>
        <taxon>Rosaceae</taxon>
        <taxon>Amygdaloideae</taxon>
        <taxon>Maleae</taxon>
        <taxon>Malus</taxon>
    </lineage>
</organism>
<accession>A0A540NMT8</accession>
<protein>
    <submittedName>
        <fullName evidence="1">Uncharacterized protein</fullName>
    </submittedName>
</protein>
<name>A0A540NMT8_MALBA</name>
<evidence type="ECO:0000313" key="1">
    <source>
        <dbReference type="EMBL" id="TQE12347.1"/>
    </source>
</evidence>
<dbReference type="Proteomes" id="UP000315295">
    <property type="component" value="Unassembled WGS sequence"/>
</dbReference>